<keyword evidence="4 7" id="KW-0812">Transmembrane</keyword>
<dbReference type="PANTHER" id="PTHR33884">
    <property type="entry name" value="UPF0410 PROTEIN YMGE"/>
    <property type="match status" value="1"/>
</dbReference>
<sequence>MEENQVGWLAAIIVGALAGWIAEKIMKSDQGLLLNIILGIVGAMIANGLFSILGISFGGIVGFLVAGVIGACILIALGRMLKGRKA</sequence>
<name>A0A918QDW4_9CAUL</name>
<evidence type="ECO:0000256" key="6">
    <source>
        <dbReference type="ARBA" id="ARBA00023136"/>
    </source>
</evidence>
<proteinExistence type="inferred from homology"/>
<dbReference type="EMBL" id="BMZB01000006">
    <property type="protein sequence ID" value="GGZ43370.1"/>
    <property type="molecule type" value="Genomic_DNA"/>
</dbReference>
<dbReference type="PANTHER" id="PTHR33884:SF3">
    <property type="entry name" value="UPF0410 PROTEIN YMGE"/>
    <property type="match status" value="1"/>
</dbReference>
<keyword evidence="6 7" id="KW-0472">Membrane</keyword>
<protein>
    <submittedName>
        <fullName evidence="8">Membrane protein</fullName>
    </submittedName>
</protein>
<evidence type="ECO:0000256" key="2">
    <source>
        <dbReference type="ARBA" id="ARBA00011006"/>
    </source>
</evidence>
<dbReference type="AlphaFoldDB" id="A0A918QDW4"/>
<evidence type="ECO:0000256" key="3">
    <source>
        <dbReference type="ARBA" id="ARBA00022475"/>
    </source>
</evidence>
<evidence type="ECO:0000313" key="9">
    <source>
        <dbReference type="Proteomes" id="UP000662572"/>
    </source>
</evidence>
<keyword evidence="3" id="KW-1003">Cell membrane</keyword>
<evidence type="ECO:0000256" key="1">
    <source>
        <dbReference type="ARBA" id="ARBA00004651"/>
    </source>
</evidence>
<feature type="transmembrane region" description="Helical" evidence="7">
    <location>
        <begin position="6"/>
        <end position="22"/>
    </location>
</feature>
<keyword evidence="5 7" id="KW-1133">Transmembrane helix</keyword>
<keyword evidence="9" id="KW-1185">Reference proteome</keyword>
<dbReference type="RefSeq" id="WP_189488602.1">
    <property type="nucleotide sequence ID" value="NZ_BMZB01000006.1"/>
</dbReference>
<feature type="transmembrane region" description="Helical" evidence="7">
    <location>
        <begin position="34"/>
        <end position="54"/>
    </location>
</feature>
<reference evidence="8" key="1">
    <citation type="journal article" date="2014" name="Int. J. Syst. Evol. Microbiol.">
        <title>Complete genome sequence of Corynebacterium casei LMG S-19264T (=DSM 44701T), isolated from a smear-ripened cheese.</title>
        <authorList>
            <consortium name="US DOE Joint Genome Institute (JGI-PGF)"/>
            <person name="Walter F."/>
            <person name="Albersmeier A."/>
            <person name="Kalinowski J."/>
            <person name="Ruckert C."/>
        </authorList>
    </citation>
    <scope>NUCLEOTIDE SEQUENCE</scope>
    <source>
        <strain evidence="8">KCTC 32296</strain>
    </source>
</reference>
<comment type="subcellular location">
    <subcellularLocation>
        <location evidence="1">Cell membrane</location>
        <topology evidence="1">Multi-pass membrane protein</topology>
    </subcellularLocation>
</comment>
<comment type="similarity">
    <text evidence="2">Belongs to the UPF0410 family.</text>
</comment>
<dbReference type="Proteomes" id="UP000662572">
    <property type="component" value="Unassembled WGS sequence"/>
</dbReference>
<organism evidence="8 9">
    <name type="scientific">Asticcacaulis endophyticus</name>
    <dbReference type="NCBI Taxonomy" id="1395890"/>
    <lineage>
        <taxon>Bacteria</taxon>
        <taxon>Pseudomonadati</taxon>
        <taxon>Pseudomonadota</taxon>
        <taxon>Alphaproteobacteria</taxon>
        <taxon>Caulobacterales</taxon>
        <taxon>Caulobacteraceae</taxon>
        <taxon>Asticcacaulis</taxon>
    </lineage>
</organism>
<reference evidence="8" key="2">
    <citation type="submission" date="2020-09" db="EMBL/GenBank/DDBJ databases">
        <authorList>
            <person name="Sun Q."/>
            <person name="Kim S."/>
        </authorList>
    </citation>
    <scope>NUCLEOTIDE SEQUENCE</scope>
    <source>
        <strain evidence="8">KCTC 32296</strain>
    </source>
</reference>
<evidence type="ECO:0000256" key="7">
    <source>
        <dbReference type="SAM" id="Phobius"/>
    </source>
</evidence>
<evidence type="ECO:0000256" key="5">
    <source>
        <dbReference type="ARBA" id="ARBA00022989"/>
    </source>
</evidence>
<dbReference type="GO" id="GO:0005886">
    <property type="term" value="C:plasma membrane"/>
    <property type="evidence" value="ECO:0007669"/>
    <property type="project" value="UniProtKB-SubCell"/>
</dbReference>
<accession>A0A918QDW4</accession>
<evidence type="ECO:0000313" key="8">
    <source>
        <dbReference type="EMBL" id="GGZ43370.1"/>
    </source>
</evidence>
<feature type="transmembrane region" description="Helical" evidence="7">
    <location>
        <begin position="60"/>
        <end position="81"/>
    </location>
</feature>
<dbReference type="InterPro" id="IPR007341">
    <property type="entry name" value="Transgly_assoc"/>
</dbReference>
<comment type="caution">
    <text evidence="8">The sequence shown here is derived from an EMBL/GenBank/DDBJ whole genome shotgun (WGS) entry which is preliminary data.</text>
</comment>
<dbReference type="Pfam" id="PF04226">
    <property type="entry name" value="Transgly_assoc"/>
    <property type="match status" value="1"/>
</dbReference>
<evidence type="ECO:0000256" key="4">
    <source>
        <dbReference type="ARBA" id="ARBA00022692"/>
    </source>
</evidence>
<gene>
    <name evidence="8" type="ORF">GCM10011273_32740</name>
</gene>